<dbReference type="Proteomes" id="UP000694005">
    <property type="component" value="Chromosome A02"/>
</dbReference>
<feature type="non-terminal residue" evidence="3">
    <location>
        <position position="1"/>
    </location>
</feature>
<dbReference type="InterPro" id="IPR013809">
    <property type="entry name" value="ENTH"/>
</dbReference>
<evidence type="ECO:0000259" key="1">
    <source>
        <dbReference type="PROSITE" id="PS50942"/>
    </source>
</evidence>
<evidence type="ECO:0000313" key="3">
    <source>
        <dbReference type="EMBL" id="VDC85331.1"/>
    </source>
</evidence>
<protein>
    <recommendedName>
        <fullName evidence="1">ENTH domain-containing protein</fullName>
    </recommendedName>
</protein>
<accession>A0A3P6AM86</accession>
<reference evidence="3" key="1">
    <citation type="submission" date="2018-11" db="EMBL/GenBank/DDBJ databases">
        <authorList>
            <consortium name="Genoscope - CEA"/>
            <person name="William W."/>
        </authorList>
    </citation>
    <scope>NUCLEOTIDE SEQUENCE</scope>
</reference>
<proteinExistence type="predicted"/>
<organism evidence="3">
    <name type="scientific">Brassica campestris</name>
    <name type="common">Field mustard</name>
    <dbReference type="NCBI Taxonomy" id="3711"/>
    <lineage>
        <taxon>Eukaryota</taxon>
        <taxon>Viridiplantae</taxon>
        <taxon>Streptophyta</taxon>
        <taxon>Embryophyta</taxon>
        <taxon>Tracheophyta</taxon>
        <taxon>Spermatophyta</taxon>
        <taxon>Magnoliopsida</taxon>
        <taxon>eudicotyledons</taxon>
        <taxon>Gunneridae</taxon>
        <taxon>Pentapetalae</taxon>
        <taxon>rosids</taxon>
        <taxon>malvids</taxon>
        <taxon>Brassicales</taxon>
        <taxon>Brassicaceae</taxon>
        <taxon>Brassiceae</taxon>
        <taxon>Brassica</taxon>
    </lineage>
</organism>
<dbReference type="EMBL" id="LS974618">
    <property type="protein sequence ID" value="CAG7891653.1"/>
    <property type="molecule type" value="Genomic_DNA"/>
</dbReference>
<dbReference type="Gramene" id="A02p06050.2_BraZ1">
    <property type="protein sequence ID" value="A02p06050.2_BraZ1.CDS.1"/>
    <property type="gene ID" value="A02g06050.2_BraZ1"/>
</dbReference>
<feature type="domain" description="ENTH" evidence="1">
    <location>
        <begin position="1"/>
        <end position="36"/>
    </location>
</feature>
<name>A0A3P6AM86_BRACM</name>
<dbReference type="PROSITE" id="PS50942">
    <property type="entry name" value="ENTH"/>
    <property type="match status" value="1"/>
</dbReference>
<gene>
    <name evidence="3" type="ORF">BRAA02T05243Z</name>
    <name evidence="2" type="ORF">BRAPAZ1V2_A02P06050.2</name>
</gene>
<evidence type="ECO:0000313" key="2">
    <source>
        <dbReference type="EMBL" id="CAG7891653.1"/>
    </source>
</evidence>
<sequence length="36" mass="4270">RRLYLLCHVSRCSWVGQRDDLVLVHQVRELSSTKCI</sequence>
<dbReference type="AlphaFoldDB" id="A0A3P6AM86"/>
<dbReference type="EMBL" id="LR031573">
    <property type="protein sequence ID" value="VDC85331.1"/>
    <property type="molecule type" value="Genomic_DNA"/>
</dbReference>